<evidence type="ECO:0000313" key="2">
    <source>
        <dbReference type="EMBL" id="CAD1535718.1"/>
    </source>
</evidence>
<feature type="compositionally biased region" description="Low complexity" evidence="1">
    <location>
        <begin position="391"/>
        <end position="400"/>
    </location>
</feature>
<name>A0A6V7I9H4_9HYME</name>
<accession>A0A6V7I9H4</accession>
<dbReference type="EMBL" id="CADCXW020000002">
    <property type="protein sequence ID" value="CAD1535718.1"/>
    <property type="molecule type" value="Genomic_DNA"/>
</dbReference>
<evidence type="ECO:0000256" key="1">
    <source>
        <dbReference type="SAM" id="MobiDB-lite"/>
    </source>
</evidence>
<dbReference type="AlphaFoldDB" id="A0A6V7I9H4"/>
<feature type="compositionally biased region" description="Low complexity" evidence="1">
    <location>
        <begin position="408"/>
        <end position="422"/>
    </location>
</feature>
<feature type="region of interest" description="Disordered" evidence="1">
    <location>
        <begin position="359"/>
        <end position="456"/>
    </location>
</feature>
<reference evidence="2" key="1">
    <citation type="submission" date="2020-07" db="EMBL/GenBank/DDBJ databases">
        <authorList>
            <person name="Ferguson B K."/>
        </authorList>
    </citation>
    <scope>NUCLEOTIDE SEQUENCE</scope>
    <source>
        <strain evidence="2">L06</strain>
    </source>
</reference>
<feature type="compositionally biased region" description="Polar residues" evidence="1">
    <location>
        <begin position="359"/>
        <end position="390"/>
    </location>
</feature>
<feature type="region of interest" description="Disordered" evidence="1">
    <location>
        <begin position="559"/>
        <end position="585"/>
    </location>
</feature>
<gene>
    <name evidence="2" type="ORF">BBRV_LOCUS17920</name>
</gene>
<sequence>MSTTFRVEAFIIPSLNYETGASENMIDDVKVAYKLQESVFNSQLGSINEESEYSDNSVLNKSWRSDNDFPTIKADSTEPKEEPRKPGTLLTNDSIVNKENPQGSIINSVRELNSNEFFNNSNYDGRKNDELMKHSNMDLSQWDFDSNSTGDIVIDEPIYDIPYIISEESERKTSKFRRKFEIGEFISSSGKKTCKLPISSKVYVTHSSSLLSIDERPEDCDIQFCCHGFKSGCTSSNQRPEQITEEVFEINWMKRLENLRAREAAIREKEAMLFDRERLLFKKERELRILERLIKDKLKHVELCYKRHRHQNIYSAEGETVISKDGSSERTVNLCDNLGIMGFEENYFDNVQETLLTRQVNNRTSKAPDQRINSANSRSGKPELSKTTIKSSDSVTSESSAEGRKSSVKSNSSQNSRNSLQLAPEPCAPASLARPLQRASCDSTRFSSTRRRRKPKISYDDLDSTLSADIGDSSFIVTSKIFDPITLKKPQAFTRSVMDPKISSVVGEDKVLKRISDNILVSKDKDTKFQNYGLIDFEKIGGNRNFVADENLGSHFNAERGISSRASTRKHNDNNTKERPTSWNAEQNEWLQKKRMAYNSTIRRIPIEHMDKENLQKKVESKKKLSVVKKFSIFR</sequence>
<feature type="compositionally biased region" description="Basic and acidic residues" evidence="1">
    <location>
        <begin position="75"/>
        <end position="85"/>
    </location>
</feature>
<feature type="compositionally biased region" description="Basic and acidic residues" evidence="1">
    <location>
        <begin position="570"/>
        <end position="580"/>
    </location>
</feature>
<proteinExistence type="predicted"/>
<organism evidence="2">
    <name type="scientific">Bracon brevicornis</name>
    <dbReference type="NCBI Taxonomy" id="1563983"/>
    <lineage>
        <taxon>Eukaryota</taxon>
        <taxon>Metazoa</taxon>
        <taxon>Ecdysozoa</taxon>
        <taxon>Arthropoda</taxon>
        <taxon>Hexapoda</taxon>
        <taxon>Insecta</taxon>
        <taxon>Pterygota</taxon>
        <taxon>Neoptera</taxon>
        <taxon>Endopterygota</taxon>
        <taxon>Hymenoptera</taxon>
        <taxon>Apocrita</taxon>
        <taxon>Ichneumonoidea</taxon>
        <taxon>Braconidae</taxon>
        <taxon>Braconinae</taxon>
        <taxon>Bracon</taxon>
    </lineage>
</organism>
<protein>
    <submittedName>
        <fullName evidence="2">Uncharacterized protein</fullName>
    </submittedName>
</protein>
<feature type="region of interest" description="Disordered" evidence="1">
    <location>
        <begin position="68"/>
        <end position="97"/>
    </location>
</feature>